<protein>
    <submittedName>
        <fullName evidence="1">Uncharacterized protein</fullName>
    </submittedName>
</protein>
<keyword evidence="2" id="KW-1185">Reference proteome</keyword>
<evidence type="ECO:0000313" key="1">
    <source>
        <dbReference type="EMBL" id="KAL3698767.1"/>
    </source>
</evidence>
<evidence type="ECO:0000313" key="2">
    <source>
        <dbReference type="Proteomes" id="UP001633002"/>
    </source>
</evidence>
<comment type="caution">
    <text evidence="1">The sequence shown here is derived from an EMBL/GenBank/DDBJ whole genome shotgun (WGS) entry which is preliminary data.</text>
</comment>
<dbReference type="EMBL" id="JBJQOH010000002">
    <property type="protein sequence ID" value="KAL3698767.1"/>
    <property type="molecule type" value="Genomic_DNA"/>
</dbReference>
<gene>
    <name evidence="1" type="ORF">R1sor_012843</name>
</gene>
<name>A0ABD3I7N5_9MARC</name>
<accession>A0ABD3I7N5</accession>
<dbReference type="AlphaFoldDB" id="A0ABD3I7N5"/>
<sequence length="115" mass="12542">MLRIAGATFIEMPAAPYKNPNNYVKYSGRLAEAIAKSYLRGAIWGNQFDNIANRRARMADSLGAAMYNYYSRGVIESSGNSISEGIGQGRITANLDGWVVPTIEGGTVDFCNLNR</sequence>
<dbReference type="Proteomes" id="UP001633002">
    <property type="component" value="Unassembled WGS sequence"/>
</dbReference>
<organism evidence="1 2">
    <name type="scientific">Riccia sorocarpa</name>
    <dbReference type="NCBI Taxonomy" id="122646"/>
    <lineage>
        <taxon>Eukaryota</taxon>
        <taxon>Viridiplantae</taxon>
        <taxon>Streptophyta</taxon>
        <taxon>Embryophyta</taxon>
        <taxon>Marchantiophyta</taxon>
        <taxon>Marchantiopsida</taxon>
        <taxon>Marchantiidae</taxon>
        <taxon>Marchantiales</taxon>
        <taxon>Ricciaceae</taxon>
        <taxon>Riccia</taxon>
    </lineage>
</organism>
<proteinExistence type="predicted"/>
<reference evidence="1 2" key="1">
    <citation type="submission" date="2024-09" db="EMBL/GenBank/DDBJ databases">
        <title>Chromosome-scale assembly of Riccia sorocarpa.</title>
        <authorList>
            <person name="Paukszto L."/>
        </authorList>
    </citation>
    <scope>NUCLEOTIDE SEQUENCE [LARGE SCALE GENOMIC DNA]</scope>
    <source>
        <strain evidence="1">LP-2024</strain>
        <tissue evidence="1">Aerial parts of the thallus</tissue>
    </source>
</reference>